<evidence type="ECO:0000313" key="2">
    <source>
        <dbReference type="Proteomes" id="UP000472268"/>
    </source>
</evidence>
<sequence>MLAVCTRVLLTAEASISRWAGAGKGGHVVCAGARATGAAQTLVHVEGTAGTSKAREAGARKGAHAILAGATIQAGVWGPKGEGLVIHLAPYQPNLTQPCLSQRGIGRKSSLTLRGTSGQRDQILSPLWLHSSLIWKPHLCAKKRGMGEPKGLFELPSTCC</sequence>
<dbReference type="AlphaFoldDB" id="A0A673TEX8"/>
<proteinExistence type="predicted"/>
<accession>A0A673TEX8</accession>
<dbReference type="Ensembl" id="ENSSSUT00005008708.1">
    <property type="protein sequence ID" value="ENSSSUP00005007541.1"/>
    <property type="gene ID" value="ENSSSUG00005004901.1"/>
</dbReference>
<dbReference type="Proteomes" id="UP000472268">
    <property type="component" value="Chromosome 12"/>
</dbReference>
<protein>
    <submittedName>
        <fullName evidence="1">Uncharacterized protein</fullName>
    </submittedName>
</protein>
<keyword evidence="2" id="KW-1185">Reference proteome</keyword>
<reference evidence="1" key="2">
    <citation type="submission" date="2025-08" db="UniProtKB">
        <authorList>
            <consortium name="Ensembl"/>
        </authorList>
    </citation>
    <scope>IDENTIFICATION</scope>
</reference>
<reference evidence="1 2" key="1">
    <citation type="submission" date="2019-05" db="EMBL/GenBank/DDBJ databases">
        <title>A Chromosome-scale Meerkat (S. suricatta) Genome Assembly.</title>
        <authorList>
            <person name="Dudchenko O."/>
            <person name="Lieberman Aiden E."/>
            <person name="Tung J."/>
            <person name="Barreiro L.B."/>
            <person name="Clutton-Brock T.H."/>
        </authorList>
    </citation>
    <scope>NUCLEOTIDE SEQUENCE [LARGE SCALE GENOMIC DNA]</scope>
</reference>
<reference evidence="1" key="3">
    <citation type="submission" date="2025-09" db="UniProtKB">
        <authorList>
            <consortium name="Ensembl"/>
        </authorList>
    </citation>
    <scope>IDENTIFICATION</scope>
</reference>
<organism evidence="1 2">
    <name type="scientific">Suricata suricatta</name>
    <name type="common">Meerkat</name>
    <dbReference type="NCBI Taxonomy" id="37032"/>
    <lineage>
        <taxon>Eukaryota</taxon>
        <taxon>Metazoa</taxon>
        <taxon>Chordata</taxon>
        <taxon>Craniata</taxon>
        <taxon>Vertebrata</taxon>
        <taxon>Euteleostomi</taxon>
        <taxon>Mammalia</taxon>
        <taxon>Eutheria</taxon>
        <taxon>Laurasiatheria</taxon>
        <taxon>Carnivora</taxon>
        <taxon>Feliformia</taxon>
        <taxon>Herpestidae</taxon>
        <taxon>Suricata</taxon>
    </lineage>
</organism>
<name>A0A673TEX8_SURSU</name>
<evidence type="ECO:0000313" key="1">
    <source>
        <dbReference type="Ensembl" id="ENSSSUP00005007541.1"/>
    </source>
</evidence>